<reference evidence="2 3" key="1">
    <citation type="submission" date="2019-08" db="EMBL/GenBank/DDBJ databases">
        <title>Whole genome of Aphis craccivora.</title>
        <authorList>
            <person name="Voronova N.V."/>
            <person name="Shulinski R.S."/>
            <person name="Bandarenka Y.V."/>
            <person name="Zhorov D.G."/>
            <person name="Warner D."/>
        </authorList>
    </citation>
    <scope>NUCLEOTIDE SEQUENCE [LARGE SCALE GENOMIC DNA]</scope>
    <source>
        <strain evidence="2">180601</strain>
        <tissue evidence="2">Whole Body</tissue>
    </source>
</reference>
<feature type="region of interest" description="Disordered" evidence="1">
    <location>
        <begin position="120"/>
        <end position="143"/>
    </location>
</feature>
<keyword evidence="3" id="KW-1185">Reference proteome</keyword>
<evidence type="ECO:0000313" key="3">
    <source>
        <dbReference type="Proteomes" id="UP000478052"/>
    </source>
</evidence>
<dbReference type="Proteomes" id="UP000478052">
    <property type="component" value="Unassembled WGS sequence"/>
</dbReference>
<organism evidence="2 3">
    <name type="scientific">Aphis craccivora</name>
    <name type="common">Cowpea aphid</name>
    <dbReference type="NCBI Taxonomy" id="307492"/>
    <lineage>
        <taxon>Eukaryota</taxon>
        <taxon>Metazoa</taxon>
        <taxon>Ecdysozoa</taxon>
        <taxon>Arthropoda</taxon>
        <taxon>Hexapoda</taxon>
        <taxon>Insecta</taxon>
        <taxon>Pterygota</taxon>
        <taxon>Neoptera</taxon>
        <taxon>Paraneoptera</taxon>
        <taxon>Hemiptera</taxon>
        <taxon>Sternorrhyncha</taxon>
        <taxon>Aphidomorpha</taxon>
        <taxon>Aphidoidea</taxon>
        <taxon>Aphididae</taxon>
        <taxon>Aphidini</taxon>
        <taxon>Aphis</taxon>
        <taxon>Aphis</taxon>
    </lineage>
</organism>
<evidence type="ECO:0000256" key="1">
    <source>
        <dbReference type="SAM" id="MobiDB-lite"/>
    </source>
</evidence>
<evidence type="ECO:0000313" key="2">
    <source>
        <dbReference type="EMBL" id="KAF0767531.1"/>
    </source>
</evidence>
<accession>A0A6G0ZA97</accession>
<sequence length="380" mass="43865">MDKKIDYVSLLNTTRKLKHTVDELINKNQNEIDILEIKRLRKSIEKMVRKCSSDKKVNNIQRLTNNCGNFGENITKSKLLYKMHSSYKNKRYLIYRRIKEIIDVSSCFCDEMDTMKSNLEQKMEDNEDRQNVTNEDNTNKRQNDLNEKCESQLKFYKEYVTELECRLKGFIKYMIEGQRSKKKHLTREIRLKSTIEKIKRNECYYKATVQRLSEKLDYARKKSEERQKWIDGVVSQVEKCRCFSENIAKNSSDLAELLSSFAVDLSVSNQLRHPEVTSTVVACEDQDRVSNPSGSSEIVDNSASGCSQPTGVETPASAAVVTETFLRPMSHSTPIRDVPSCHNCRCSFSTIDDSDDESEDDDHPVNVGLPLYGCHKIRTT</sequence>
<gene>
    <name evidence="2" type="ORF">FWK35_00021001</name>
</gene>
<dbReference type="OrthoDB" id="6597554at2759"/>
<dbReference type="AlphaFoldDB" id="A0A6G0ZA97"/>
<feature type="region of interest" description="Disordered" evidence="1">
    <location>
        <begin position="287"/>
        <end position="311"/>
    </location>
</feature>
<dbReference type="EMBL" id="VUJU01000947">
    <property type="protein sequence ID" value="KAF0767531.1"/>
    <property type="molecule type" value="Genomic_DNA"/>
</dbReference>
<name>A0A6G0ZA97_APHCR</name>
<protein>
    <submittedName>
        <fullName evidence="2">Uncharacterized protein</fullName>
    </submittedName>
</protein>
<feature type="compositionally biased region" description="Basic and acidic residues" evidence="1">
    <location>
        <begin position="120"/>
        <end position="130"/>
    </location>
</feature>
<proteinExistence type="predicted"/>
<comment type="caution">
    <text evidence="2">The sequence shown here is derived from an EMBL/GenBank/DDBJ whole genome shotgun (WGS) entry which is preliminary data.</text>
</comment>
<feature type="compositionally biased region" description="Polar residues" evidence="1">
    <location>
        <begin position="289"/>
        <end position="311"/>
    </location>
</feature>